<dbReference type="InterPro" id="IPR016461">
    <property type="entry name" value="COMT-like"/>
</dbReference>
<keyword evidence="1 7" id="KW-0489">Methyltransferase</keyword>
<keyword evidence="8" id="KW-1185">Reference proteome</keyword>
<gene>
    <name evidence="7" type="ORF">BDV28DRAFT_2511</name>
</gene>
<feature type="domain" description="O-methyltransferase C-terminal" evidence="5">
    <location>
        <begin position="175"/>
        <end position="372"/>
    </location>
</feature>
<dbReference type="EMBL" id="ML739042">
    <property type="protein sequence ID" value="KAE8356123.1"/>
    <property type="molecule type" value="Genomic_DNA"/>
</dbReference>
<evidence type="ECO:0000256" key="2">
    <source>
        <dbReference type="ARBA" id="ARBA00022679"/>
    </source>
</evidence>
<dbReference type="PANTHER" id="PTHR43712:SF5">
    <property type="entry name" value="O-METHYLTRANSFERASE ASQN-RELATED"/>
    <property type="match status" value="1"/>
</dbReference>
<organism evidence="7 8">
    <name type="scientific">Aspergillus coremiiformis</name>
    <dbReference type="NCBI Taxonomy" id="138285"/>
    <lineage>
        <taxon>Eukaryota</taxon>
        <taxon>Fungi</taxon>
        <taxon>Dikarya</taxon>
        <taxon>Ascomycota</taxon>
        <taxon>Pezizomycotina</taxon>
        <taxon>Eurotiomycetes</taxon>
        <taxon>Eurotiomycetidae</taxon>
        <taxon>Eurotiales</taxon>
        <taxon>Aspergillaceae</taxon>
        <taxon>Aspergillus</taxon>
        <taxon>Aspergillus subgen. Circumdati</taxon>
    </lineage>
</organism>
<dbReference type="SUPFAM" id="SSF53335">
    <property type="entry name" value="S-adenosyl-L-methionine-dependent methyltransferases"/>
    <property type="match status" value="1"/>
</dbReference>
<dbReference type="GO" id="GO:0044550">
    <property type="term" value="P:secondary metabolite biosynthetic process"/>
    <property type="evidence" value="ECO:0007669"/>
    <property type="project" value="UniProtKB-ARBA"/>
</dbReference>
<keyword evidence="2 7" id="KW-0808">Transferase</keyword>
<comment type="similarity">
    <text evidence="4">Belongs to the class I-like SAM-binding methyltransferase superfamily. Cation-independent O-methyltransferase family.</text>
</comment>
<reference evidence="8" key="1">
    <citation type="submission" date="2019-04" db="EMBL/GenBank/DDBJ databases">
        <title>Friends and foes A comparative genomics studyof 23 Aspergillus species from section Flavi.</title>
        <authorList>
            <consortium name="DOE Joint Genome Institute"/>
            <person name="Kjaerbolling I."/>
            <person name="Vesth T."/>
            <person name="Frisvad J.C."/>
            <person name="Nybo J.L."/>
            <person name="Theobald S."/>
            <person name="Kildgaard S."/>
            <person name="Isbrandt T."/>
            <person name="Kuo A."/>
            <person name="Sato A."/>
            <person name="Lyhne E.K."/>
            <person name="Kogle M.E."/>
            <person name="Wiebenga A."/>
            <person name="Kun R.S."/>
            <person name="Lubbers R.J."/>
            <person name="Makela M.R."/>
            <person name="Barry K."/>
            <person name="Chovatia M."/>
            <person name="Clum A."/>
            <person name="Daum C."/>
            <person name="Haridas S."/>
            <person name="He G."/>
            <person name="LaButti K."/>
            <person name="Lipzen A."/>
            <person name="Mondo S."/>
            <person name="Riley R."/>
            <person name="Salamov A."/>
            <person name="Simmons B.A."/>
            <person name="Magnuson J.K."/>
            <person name="Henrissat B."/>
            <person name="Mortensen U.H."/>
            <person name="Larsen T.O."/>
            <person name="Devries R.P."/>
            <person name="Grigoriev I.V."/>
            <person name="Machida M."/>
            <person name="Baker S.E."/>
            <person name="Andersen M.R."/>
        </authorList>
    </citation>
    <scope>NUCLEOTIDE SEQUENCE [LARGE SCALE GENOMIC DNA]</scope>
    <source>
        <strain evidence="8">CBS 553.77</strain>
    </source>
</reference>
<dbReference type="InterPro" id="IPR036388">
    <property type="entry name" value="WH-like_DNA-bd_sf"/>
</dbReference>
<dbReference type="Gene3D" id="3.40.50.150">
    <property type="entry name" value="Vaccinia Virus protein VP39"/>
    <property type="match status" value="1"/>
</dbReference>
<dbReference type="AlphaFoldDB" id="A0A5N6ZFX2"/>
<dbReference type="SUPFAM" id="SSF46785">
    <property type="entry name" value="Winged helix' DNA-binding domain"/>
    <property type="match status" value="1"/>
</dbReference>
<evidence type="ECO:0000259" key="6">
    <source>
        <dbReference type="Pfam" id="PF08100"/>
    </source>
</evidence>
<dbReference type="InterPro" id="IPR036390">
    <property type="entry name" value="WH_DNA-bd_sf"/>
</dbReference>
<dbReference type="GO" id="GO:0032259">
    <property type="term" value="P:methylation"/>
    <property type="evidence" value="ECO:0007669"/>
    <property type="project" value="UniProtKB-KW"/>
</dbReference>
<evidence type="ECO:0000313" key="7">
    <source>
        <dbReference type="EMBL" id="KAE8356123.1"/>
    </source>
</evidence>
<dbReference type="OrthoDB" id="1535081at2759"/>
<sequence>MAHNNSQAEQLGARISESIRRYSEKLQAGETPEEEILRISSACRELDVLVTPPESWTNQIAMAYNSTVSMCLLLDLNIFQLLSEKDEPTALDTLVERSGSSRSLLRCALKECVARCILDEPSPEVYKLNSRSACLLNENGAAWIHYLCDVGLFTGAHLSRYITENDGQIPSHRHQTAFQMAYQTDKQFYPFFRSCDRKRAERFDKAMQWSSRGSAATPVENIFDFSQLKSDAVVVDVGGGSGHHAIRIARQNPHLSFIVQDLGVAPPLDEDSETPRRVQWQQHDFYNEQPVKGADLYFLGCILMDNTLGDCCKILGHLANAMTPKKSILLIDDALDSGEDYNSLAGALNMHLLACFGTLSRTMEEWEKLFSEISCGLSIVNRWTVNPGRVTFAVKRTS</sequence>
<dbReference type="Proteomes" id="UP000327118">
    <property type="component" value="Unassembled WGS sequence"/>
</dbReference>
<evidence type="ECO:0000259" key="5">
    <source>
        <dbReference type="Pfam" id="PF00891"/>
    </source>
</evidence>
<dbReference type="PANTHER" id="PTHR43712">
    <property type="entry name" value="PUTATIVE (AFU_ORTHOLOGUE AFUA_4G14580)-RELATED"/>
    <property type="match status" value="1"/>
</dbReference>
<evidence type="ECO:0000256" key="1">
    <source>
        <dbReference type="ARBA" id="ARBA00022603"/>
    </source>
</evidence>
<keyword evidence="3" id="KW-0949">S-adenosyl-L-methionine</keyword>
<dbReference type="InterPro" id="IPR029063">
    <property type="entry name" value="SAM-dependent_MTases_sf"/>
</dbReference>
<dbReference type="Pfam" id="PF00891">
    <property type="entry name" value="Methyltransf_2"/>
    <property type="match status" value="1"/>
</dbReference>
<dbReference type="InterPro" id="IPR012967">
    <property type="entry name" value="COMT_dimerisation"/>
</dbReference>
<protein>
    <submittedName>
        <fullName evidence="7">S-adenosyl-L-methionine-dependent methyltransferase</fullName>
    </submittedName>
</protein>
<feature type="domain" description="O-methyltransferase dimerisation" evidence="6">
    <location>
        <begin position="64"/>
        <end position="137"/>
    </location>
</feature>
<dbReference type="GO" id="GO:0046983">
    <property type="term" value="F:protein dimerization activity"/>
    <property type="evidence" value="ECO:0007669"/>
    <property type="project" value="InterPro"/>
</dbReference>
<evidence type="ECO:0000256" key="4">
    <source>
        <dbReference type="ARBA" id="ARBA00038277"/>
    </source>
</evidence>
<evidence type="ECO:0000256" key="3">
    <source>
        <dbReference type="ARBA" id="ARBA00022691"/>
    </source>
</evidence>
<dbReference type="Pfam" id="PF08100">
    <property type="entry name" value="Dimerisation"/>
    <property type="match status" value="1"/>
</dbReference>
<dbReference type="PROSITE" id="PS51683">
    <property type="entry name" value="SAM_OMT_II"/>
    <property type="match status" value="1"/>
</dbReference>
<accession>A0A5N6ZFX2</accession>
<name>A0A5N6ZFX2_9EURO</name>
<proteinExistence type="inferred from homology"/>
<dbReference type="Gene3D" id="1.10.10.10">
    <property type="entry name" value="Winged helix-like DNA-binding domain superfamily/Winged helix DNA-binding domain"/>
    <property type="match status" value="1"/>
</dbReference>
<dbReference type="InterPro" id="IPR001077">
    <property type="entry name" value="COMT_C"/>
</dbReference>
<evidence type="ECO:0000313" key="8">
    <source>
        <dbReference type="Proteomes" id="UP000327118"/>
    </source>
</evidence>
<dbReference type="GO" id="GO:0008171">
    <property type="term" value="F:O-methyltransferase activity"/>
    <property type="evidence" value="ECO:0007669"/>
    <property type="project" value="InterPro"/>
</dbReference>